<dbReference type="Pfam" id="PF04542">
    <property type="entry name" value="Sigma70_r2"/>
    <property type="match status" value="1"/>
</dbReference>
<organism evidence="9 10">
    <name type="scientific">Nocardioides marmorisolisilvae</name>
    <dbReference type="NCBI Taxonomy" id="1542737"/>
    <lineage>
        <taxon>Bacteria</taxon>
        <taxon>Bacillati</taxon>
        <taxon>Actinomycetota</taxon>
        <taxon>Actinomycetes</taxon>
        <taxon>Propionibacteriales</taxon>
        <taxon>Nocardioidaceae</taxon>
        <taxon>Nocardioides</taxon>
    </lineage>
</organism>
<dbReference type="PANTHER" id="PTHR43133">
    <property type="entry name" value="RNA POLYMERASE ECF-TYPE SIGMA FACTO"/>
    <property type="match status" value="1"/>
</dbReference>
<feature type="domain" description="RNA polymerase sigma-70 region 2" evidence="7">
    <location>
        <begin position="102"/>
        <end position="168"/>
    </location>
</feature>
<dbReference type="InterPro" id="IPR007627">
    <property type="entry name" value="RNA_pol_sigma70_r2"/>
</dbReference>
<feature type="domain" description="RNA polymerase sigma-70 region 4" evidence="8">
    <location>
        <begin position="202"/>
        <end position="249"/>
    </location>
</feature>
<evidence type="ECO:0000259" key="8">
    <source>
        <dbReference type="Pfam" id="PF04545"/>
    </source>
</evidence>
<evidence type="ECO:0000256" key="5">
    <source>
        <dbReference type="ARBA" id="ARBA00023163"/>
    </source>
</evidence>
<evidence type="ECO:0000256" key="6">
    <source>
        <dbReference type="SAM" id="MobiDB-lite"/>
    </source>
</evidence>
<dbReference type="PANTHER" id="PTHR43133:SF62">
    <property type="entry name" value="RNA POLYMERASE SIGMA FACTOR SIGZ"/>
    <property type="match status" value="1"/>
</dbReference>
<dbReference type="CDD" id="cd06171">
    <property type="entry name" value="Sigma70_r4"/>
    <property type="match status" value="1"/>
</dbReference>
<proteinExistence type="inferred from homology"/>
<dbReference type="InterPro" id="IPR007630">
    <property type="entry name" value="RNA_pol_sigma70_r4"/>
</dbReference>
<reference evidence="9 10" key="1">
    <citation type="submission" date="2018-11" db="EMBL/GenBank/DDBJ databases">
        <authorList>
            <person name="Li F."/>
        </authorList>
    </citation>
    <scope>NUCLEOTIDE SEQUENCE [LARGE SCALE GENOMIC DNA]</scope>
    <source>
        <strain evidence="9 10">KIS18-7</strain>
    </source>
</reference>
<evidence type="ECO:0000259" key="7">
    <source>
        <dbReference type="Pfam" id="PF04542"/>
    </source>
</evidence>
<dbReference type="Proteomes" id="UP000277094">
    <property type="component" value="Unassembled WGS sequence"/>
</dbReference>
<dbReference type="InterPro" id="IPR013324">
    <property type="entry name" value="RNA_pol_sigma_r3/r4-like"/>
</dbReference>
<keyword evidence="2" id="KW-0805">Transcription regulation</keyword>
<keyword evidence="3" id="KW-0731">Sigma factor</keyword>
<dbReference type="Gene3D" id="1.10.1740.10">
    <property type="match status" value="1"/>
</dbReference>
<sequence>MPGNTDILLLSSLACTAPSCRCLRARAAFGSTTEPGSGSLRKQEVGRITAAEDEPGKTPVGAPETRETAARPWATVTRVAPDEADLAQRFAAGDPDSIRVVYQSYGRLVFSIAYRVLRDAGLAEDATQQTFVQAWRAAASYDPTRPLGAWLTTIAKRVTIDVHRRERRHRGHDDIDGTAASELITLPPSVDHLDDVAEVHSALDELSSQDRTIIRLQHFDDLTHHEIADRLEIPLGTVKSRSHRAHRRLAGVLVHRRTVNGTIDGGGGSDERG</sequence>
<dbReference type="InterPro" id="IPR014284">
    <property type="entry name" value="RNA_pol_sigma-70_dom"/>
</dbReference>
<keyword evidence="10" id="KW-1185">Reference proteome</keyword>
<evidence type="ECO:0000256" key="2">
    <source>
        <dbReference type="ARBA" id="ARBA00023015"/>
    </source>
</evidence>
<protein>
    <submittedName>
        <fullName evidence="9">Sigma-70 family RNA polymerase sigma factor</fullName>
    </submittedName>
</protein>
<dbReference type="Pfam" id="PF04545">
    <property type="entry name" value="Sigma70_r4"/>
    <property type="match status" value="1"/>
</dbReference>
<dbReference type="GO" id="GO:0006352">
    <property type="term" value="P:DNA-templated transcription initiation"/>
    <property type="evidence" value="ECO:0007669"/>
    <property type="project" value="InterPro"/>
</dbReference>
<dbReference type="AlphaFoldDB" id="A0A3N0DXZ1"/>
<feature type="region of interest" description="Disordered" evidence="6">
    <location>
        <begin position="31"/>
        <end position="68"/>
    </location>
</feature>
<accession>A0A3N0DXZ1</accession>
<keyword evidence="4" id="KW-0238">DNA-binding</keyword>
<evidence type="ECO:0000256" key="3">
    <source>
        <dbReference type="ARBA" id="ARBA00023082"/>
    </source>
</evidence>
<dbReference type="InterPro" id="IPR039425">
    <property type="entry name" value="RNA_pol_sigma-70-like"/>
</dbReference>
<dbReference type="SUPFAM" id="SSF88946">
    <property type="entry name" value="Sigma2 domain of RNA polymerase sigma factors"/>
    <property type="match status" value="1"/>
</dbReference>
<name>A0A3N0DXZ1_9ACTN</name>
<comment type="similarity">
    <text evidence="1">Belongs to the sigma-70 factor family. ECF subfamily.</text>
</comment>
<evidence type="ECO:0000313" key="9">
    <source>
        <dbReference type="EMBL" id="RNL80480.1"/>
    </source>
</evidence>
<dbReference type="InterPro" id="IPR036388">
    <property type="entry name" value="WH-like_DNA-bd_sf"/>
</dbReference>
<dbReference type="OrthoDB" id="5243766at2"/>
<keyword evidence="5" id="KW-0804">Transcription</keyword>
<evidence type="ECO:0000313" key="10">
    <source>
        <dbReference type="Proteomes" id="UP000277094"/>
    </source>
</evidence>
<dbReference type="EMBL" id="RJSG01000002">
    <property type="protein sequence ID" value="RNL80480.1"/>
    <property type="molecule type" value="Genomic_DNA"/>
</dbReference>
<evidence type="ECO:0000256" key="1">
    <source>
        <dbReference type="ARBA" id="ARBA00010641"/>
    </source>
</evidence>
<dbReference type="SUPFAM" id="SSF88659">
    <property type="entry name" value="Sigma3 and sigma4 domains of RNA polymerase sigma factors"/>
    <property type="match status" value="1"/>
</dbReference>
<dbReference type="NCBIfam" id="TIGR02937">
    <property type="entry name" value="sigma70-ECF"/>
    <property type="match status" value="1"/>
</dbReference>
<dbReference type="GO" id="GO:0003677">
    <property type="term" value="F:DNA binding"/>
    <property type="evidence" value="ECO:0007669"/>
    <property type="project" value="UniProtKB-KW"/>
</dbReference>
<dbReference type="InterPro" id="IPR013325">
    <property type="entry name" value="RNA_pol_sigma_r2"/>
</dbReference>
<gene>
    <name evidence="9" type="ORF">EFL95_13440</name>
</gene>
<dbReference type="GO" id="GO:0016987">
    <property type="term" value="F:sigma factor activity"/>
    <property type="evidence" value="ECO:0007669"/>
    <property type="project" value="UniProtKB-KW"/>
</dbReference>
<evidence type="ECO:0000256" key="4">
    <source>
        <dbReference type="ARBA" id="ARBA00023125"/>
    </source>
</evidence>
<comment type="caution">
    <text evidence="9">The sequence shown here is derived from an EMBL/GenBank/DDBJ whole genome shotgun (WGS) entry which is preliminary data.</text>
</comment>
<dbReference type="Gene3D" id="1.10.10.10">
    <property type="entry name" value="Winged helix-like DNA-binding domain superfamily/Winged helix DNA-binding domain"/>
    <property type="match status" value="1"/>
</dbReference>